<proteinExistence type="predicted"/>
<comment type="caution">
    <text evidence="1">The sequence shown here is derived from an EMBL/GenBank/DDBJ whole genome shotgun (WGS) entry which is preliminary data.</text>
</comment>
<gene>
    <name evidence="1" type="ORF">ENI13_00025</name>
</gene>
<name>A0A7C1NPN1_UNCC3</name>
<reference evidence="1" key="1">
    <citation type="journal article" date="2020" name="mSystems">
        <title>Genome- and Community-Level Interaction Insights into Carbon Utilization and Element Cycling Functions of Hydrothermarchaeota in Hydrothermal Sediment.</title>
        <authorList>
            <person name="Zhou Z."/>
            <person name="Liu Y."/>
            <person name="Xu W."/>
            <person name="Pan J."/>
            <person name="Luo Z.H."/>
            <person name="Li M."/>
        </authorList>
    </citation>
    <scope>NUCLEOTIDE SEQUENCE [LARGE SCALE GENOMIC DNA]</scope>
    <source>
        <strain evidence="1">HyVt-369</strain>
    </source>
</reference>
<dbReference type="AlphaFoldDB" id="A0A7C1NPN1"/>
<organism evidence="1">
    <name type="scientific">candidate division CPR3 bacterium</name>
    <dbReference type="NCBI Taxonomy" id="2268181"/>
    <lineage>
        <taxon>Bacteria</taxon>
        <taxon>Bacteria division CPR3</taxon>
    </lineage>
</organism>
<dbReference type="Proteomes" id="UP000885695">
    <property type="component" value="Unassembled WGS sequence"/>
</dbReference>
<accession>A0A7C1NPN1</accession>
<evidence type="ECO:0000313" key="1">
    <source>
        <dbReference type="EMBL" id="HEB13348.1"/>
    </source>
</evidence>
<sequence>MVRRKQALEELEKTFLFNYLDPEGKKAIKLTSNHGSLMGNVGTRGFPRGFAEEYRRGGKVR</sequence>
<dbReference type="EMBL" id="DRHL01000001">
    <property type="protein sequence ID" value="HEB13348.1"/>
    <property type="molecule type" value="Genomic_DNA"/>
</dbReference>
<protein>
    <submittedName>
        <fullName evidence="1">Uncharacterized protein</fullName>
    </submittedName>
</protein>